<dbReference type="Proteomes" id="UP000752696">
    <property type="component" value="Unassembled WGS sequence"/>
</dbReference>
<name>A0A6V7HHS0_9HYME</name>
<gene>
    <name evidence="1" type="ORF">MHI_LOCUS894363</name>
</gene>
<dbReference type="EMBL" id="CAJDYZ010011781">
    <property type="protein sequence ID" value="CAD1480042.1"/>
    <property type="molecule type" value="Genomic_DNA"/>
</dbReference>
<keyword evidence="2" id="KW-1185">Reference proteome</keyword>
<dbReference type="AlphaFoldDB" id="A0A6V7HHS0"/>
<accession>A0A6V7HHS0</accession>
<evidence type="ECO:0000313" key="2">
    <source>
        <dbReference type="Proteomes" id="UP000752696"/>
    </source>
</evidence>
<feature type="non-terminal residue" evidence="1">
    <location>
        <position position="1"/>
    </location>
</feature>
<protein>
    <submittedName>
        <fullName evidence="1">Uncharacterized protein</fullName>
    </submittedName>
</protein>
<comment type="caution">
    <text evidence="1">The sequence shown here is derived from an EMBL/GenBank/DDBJ whole genome shotgun (WGS) entry which is preliminary data.</text>
</comment>
<sequence length="39" mass="4508">NVRKGVTGRAQIDQSALLMKPSTNVLDHKRRNVHQTWDH</sequence>
<reference evidence="1" key="1">
    <citation type="submission" date="2020-07" db="EMBL/GenBank/DDBJ databases">
        <authorList>
            <person name="Nazaruddin N."/>
        </authorList>
    </citation>
    <scope>NUCLEOTIDE SEQUENCE</scope>
</reference>
<evidence type="ECO:0000313" key="1">
    <source>
        <dbReference type="EMBL" id="CAD1480042.1"/>
    </source>
</evidence>
<proteinExistence type="predicted"/>
<organism evidence="1 2">
    <name type="scientific">Heterotrigona itama</name>
    <dbReference type="NCBI Taxonomy" id="395501"/>
    <lineage>
        <taxon>Eukaryota</taxon>
        <taxon>Metazoa</taxon>
        <taxon>Ecdysozoa</taxon>
        <taxon>Arthropoda</taxon>
        <taxon>Hexapoda</taxon>
        <taxon>Insecta</taxon>
        <taxon>Pterygota</taxon>
        <taxon>Neoptera</taxon>
        <taxon>Endopterygota</taxon>
        <taxon>Hymenoptera</taxon>
        <taxon>Apocrita</taxon>
        <taxon>Aculeata</taxon>
        <taxon>Apoidea</taxon>
        <taxon>Anthophila</taxon>
        <taxon>Apidae</taxon>
        <taxon>Heterotrigona</taxon>
    </lineage>
</organism>
<feature type="non-terminal residue" evidence="1">
    <location>
        <position position="39"/>
    </location>
</feature>